<proteinExistence type="predicted"/>
<organism evidence="2">
    <name type="scientific">Tolypothrix bouteillei VB521301</name>
    <dbReference type="NCBI Taxonomy" id="1479485"/>
    <lineage>
        <taxon>Bacteria</taxon>
        <taxon>Bacillati</taxon>
        <taxon>Cyanobacteriota</taxon>
        <taxon>Cyanophyceae</taxon>
        <taxon>Nostocales</taxon>
        <taxon>Tolypothrichaceae</taxon>
        <taxon>Tolypothrix</taxon>
    </lineage>
</organism>
<protein>
    <submittedName>
        <fullName evidence="2">Uncharacterized protein</fullName>
    </submittedName>
</protein>
<evidence type="ECO:0000256" key="1">
    <source>
        <dbReference type="SAM" id="MobiDB-lite"/>
    </source>
</evidence>
<name>A0A0C1RAV9_9CYAN</name>
<gene>
    <name evidence="2" type="ORF">DA73_0204610</name>
</gene>
<dbReference type="EMBL" id="JHEG02000019">
    <property type="protein sequence ID" value="KIE12783.1"/>
    <property type="molecule type" value="Genomic_DNA"/>
</dbReference>
<feature type="region of interest" description="Disordered" evidence="1">
    <location>
        <begin position="39"/>
        <end position="62"/>
    </location>
</feature>
<reference evidence="2" key="1">
    <citation type="journal article" date="2015" name="Genome Announc.">
        <title>Draft Genome Sequence of Tolypothrix boutellei Strain VB521301.</title>
        <authorList>
            <person name="Chandrababunaidu M.M."/>
            <person name="Singh D."/>
            <person name="Sen D."/>
            <person name="Bhan S."/>
            <person name="Das S."/>
            <person name="Gupta A."/>
            <person name="Adhikary S.P."/>
            <person name="Tripathy S."/>
        </authorList>
    </citation>
    <scope>NUCLEOTIDE SEQUENCE</scope>
    <source>
        <strain evidence="2">VB521301</strain>
    </source>
</reference>
<comment type="caution">
    <text evidence="2">The sequence shown here is derived from an EMBL/GenBank/DDBJ whole genome shotgun (WGS) entry which is preliminary data.</text>
</comment>
<dbReference type="AlphaFoldDB" id="A0A0C1RAV9"/>
<evidence type="ECO:0000313" key="2">
    <source>
        <dbReference type="EMBL" id="KIE12783.1"/>
    </source>
</evidence>
<accession>A0A0C1RAV9</accession>
<feature type="compositionally biased region" description="Basic and acidic residues" evidence="1">
    <location>
        <begin position="42"/>
        <end position="53"/>
    </location>
</feature>
<sequence>MGLRYLGFLLVRAGGESSPVGGFPAPWELVSPALQAGFPRPGDWRTREGEQGRANKGGTLFV</sequence>